<evidence type="ECO:0000313" key="2">
    <source>
        <dbReference type="Proteomes" id="UP000732380"/>
    </source>
</evidence>
<sequence>MNDDRREKDRGNAAKILANAHGGHEFASPVVRAETSGFEHRAELLKTSEMRNHRNPYTRTMLDCNYYDGLDVDRSVHGAFDIMKQKLDRRVQE</sequence>
<keyword evidence="2" id="KW-1185">Reference proteome</keyword>
<evidence type="ECO:0000313" key="1">
    <source>
        <dbReference type="EMBL" id="KAG6107102.1"/>
    </source>
</evidence>
<protein>
    <submittedName>
        <fullName evidence="1">Uncharacterized protein</fullName>
    </submittedName>
</protein>
<dbReference type="AlphaFoldDB" id="A0A9P7PVZ8"/>
<dbReference type="EMBL" id="SRQM01000671">
    <property type="protein sequence ID" value="KAG6107102.1"/>
    <property type="molecule type" value="Genomic_DNA"/>
</dbReference>
<proteinExistence type="predicted"/>
<accession>A0A9P7PVZ8</accession>
<reference evidence="1 2" key="1">
    <citation type="journal article" date="2020" name="bioRxiv">
        <title>Whole genome comparisons of ergot fungi reveals the divergence and evolution of species within the genus Claviceps are the result of varying mechanisms driving genome evolution and host range expansion.</title>
        <authorList>
            <person name="Wyka S.A."/>
            <person name="Mondo S.J."/>
            <person name="Liu M."/>
            <person name="Dettman J."/>
            <person name="Nalam V."/>
            <person name="Broders K.D."/>
        </authorList>
    </citation>
    <scope>NUCLEOTIDE SEQUENCE [LARGE SCALE GENOMIC DNA]</scope>
    <source>
        <strain evidence="1 2">LM576</strain>
    </source>
</reference>
<comment type="caution">
    <text evidence="1">The sequence shown here is derived from an EMBL/GenBank/DDBJ whole genome shotgun (WGS) entry which is preliminary data.</text>
</comment>
<name>A0A9P7PVZ8_9HYPO</name>
<gene>
    <name evidence="1" type="ORF">E4U13_007114</name>
</gene>
<organism evidence="1 2">
    <name type="scientific">Claviceps humidiphila</name>
    <dbReference type="NCBI Taxonomy" id="1294629"/>
    <lineage>
        <taxon>Eukaryota</taxon>
        <taxon>Fungi</taxon>
        <taxon>Dikarya</taxon>
        <taxon>Ascomycota</taxon>
        <taxon>Pezizomycotina</taxon>
        <taxon>Sordariomycetes</taxon>
        <taxon>Hypocreomycetidae</taxon>
        <taxon>Hypocreales</taxon>
        <taxon>Clavicipitaceae</taxon>
        <taxon>Claviceps</taxon>
    </lineage>
</organism>
<dbReference type="Proteomes" id="UP000732380">
    <property type="component" value="Unassembled WGS sequence"/>
</dbReference>